<dbReference type="Pfam" id="PF00009">
    <property type="entry name" value="GTP_EFTU"/>
    <property type="match status" value="1"/>
</dbReference>
<dbReference type="SUPFAM" id="SSF52540">
    <property type="entry name" value="P-loop containing nucleoside triphosphate hydrolases"/>
    <property type="match status" value="1"/>
</dbReference>
<comment type="caution">
    <text evidence="2">The sequence shown here is derived from an EMBL/GenBank/DDBJ whole genome shotgun (WGS) entry which is preliminary data.</text>
</comment>
<keyword evidence="3" id="KW-1185">Reference proteome</keyword>
<evidence type="ECO:0000313" key="3">
    <source>
        <dbReference type="Proteomes" id="UP000078046"/>
    </source>
</evidence>
<evidence type="ECO:0000259" key="1">
    <source>
        <dbReference type="Pfam" id="PF00009"/>
    </source>
</evidence>
<name>A0A177AQA3_9BILA</name>
<reference evidence="2 3" key="1">
    <citation type="submission" date="2016-04" db="EMBL/GenBank/DDBJ databases">
        <title>The genome of Intoshia linei affirms orthonectids as highly simplified spiralians.</title>
        <authorList>
            <person name="Mikhailov K.V."/>
            <person name="Slusarev G.S."/>
            <person name="Nikitin M.A."/>
            <person name="Logacheva M.D."/>
            <person name="Penin A."/>
            <person name="Aleoshin V."/>
            <person name="Panchin Y.V."/>
        </authorList>
    </citation>
    <scope>NUCLEOTIDE SEQUENCE [LARGE SCALE GENOMIC DNA]</scope>
    <source>
        <strain evidence="2">Intl2013</strain>
        <tissue evidence="2">Whole animal</tissue>
    </source>
</reference>
<dbReference type="GO" id="GO:0003746">
    <property type="term" value="F:translation elongation factor activity"/>
    <property type="evidence" value="ECO:0007669"/>
    <property type="project" value="TreeGrafter"/>
</dbReference>
<accession>A0A177AQA3</accession>
<dbReference type="PANTHER" id="PTHR43721">
    <property type="entry name" value="ELONGATION FACTOR TU-RELATED"/>
    <property type="match status" value="1"/>
</dbReference>
<dbReference type="InterPro" id="IPR050055">
    <property type="entry name" value="EF-Tu_GTPase"/>
</dbReference>
<protein>
    <recommendedName>
        <fullName evidence="1">Tr-type G domain-containing protein</fullName>
    </recommendedName>
</protein>
<dbReference type="InterPro" id="IPR000795">
    <property type="entry name" value="T_Tr_GTP-bd_dom"/>
</dbReference>
<feature type="domain" description="Tr-type G" evidence="1">
    <location>
        <begin position="7"/>
        <end position="100"/>
    </location>
</feature>
<organism evidence="2 3">
    <name type="scientific">Intoshia linei</name>
    <dbReference type="NCBI Taxonomy" id="1819745"/>
    <lineage>
        <taxon>Eukaryota</taxon>
        <taxon>Metazoa</taxon>
        <taxon>Spiralia</taxon>
        <taxon>Lophotrochozoa</taxon>
        <taxon>Mesozoa</taxon>
        <taxon>Orthonectida</taxon>
        <taxon>Rhopaluridae</taxon>
        <taxon>Intoshia</taxon>
    </lineage>
</organism>
<evidence type="ECO:0000313" key="2">
    <source>
        <dbReference type="EMBL" id="OAF63980.1"/>
    </source>
</evidence>
<dbReference type="PANTHER" id="PTHR43721:SF11">
    <property type="entry name" value="SELENOCYSTEINE-SPECIFIC ELONGATION FACTOR"/>
    <property type="match status" value="1"/>
</dbReference>
<proteinExistence type="predicted"/>
<dbReference type="AlphaFoldDB" id="A0A177AQA3"/>
<dbReference type="Gene3D" id="3.40.50.300">
    <property type="entry name" value="P-loop containing nucleotide triphosphate hydrolases"/>
    <property type="match status" value="1"/>
</dbReference>
<sequence>MKLYRNYNVGIMGHVDSGKTRSNLVSNAKLLTTVQGTACFDKSPQSQDRQITIDLGFSSFEFESEISSEAYRNVDKSHFAKFSISLVDCPGHASLMKTIICAKIKHNFYVKFAHKILVQRHKYVIELTVSAS</sequence>
<dbReference type="PRINTS" id="PR00315">
    <property type="entry name" value="ELONGATNFCT"/>
</dbReference>
<gene>
    <name evidence="2" type="ORF">A3Q56_08258</name>
</gene>
<dbReference type="Proteomes" id="UP000078046">
    <property type="component" value="Unassembled WGS sequence"/>
</dbReference>
<dbReference type="GO" id="GO:0001514">
    <property type="term" value="P:selenocysteine incorporation"/>
    <property type="evidence" value="ECO:0007669"/>
    <property type="project" value="TreeGrafter"/>
</dbReference>
<dbReference type="GO" id="GO:0003924">
    <property type="term" value="F:GTPase activity"/>
    <property type="evidence" value="ECO:0007669"/>
    <property type="project" value="InterPro"/>
</dbReference>
<dbReference type="OrthoDB" id="2067at2759"/>
<dbReference type="InterPro" id="IPR027417">
    <property type="entry name" value="P-loop_NTPase"/>
</dbReference>
<dbReference type="GO" id="GO:0005525">
    <property type="term" value="F:GTP binding"/>
    <property type="evidence" value="ECO:0007669"/>
    <property type="project" value="InterPro"/>
</dbReference>
<dbReference type="EMBL" id="LWCA01002272">
    <property type="protein sequence ID" value="OAF63980.1"/>
    <property type="molecule type" value="Genomic_DNA"/>
</dbReference>